<protein>
    <submittedName>
        <fullName evidence="1">Uncharacterized protein</fullName>
    </submittedName>
</protein>
<reference evidence="1" key="1">
    <citation type="submission" date="2020-02" db="EMBL/GenBank/DDBJ databases">
        <authorList>
            <person name="Meier V. D."/>
        </authorList>
    </citation>
    <scope>NUCLEOTIDE SEQUENCE</scope>
    <source>
        <strain evidence="1">AVDCRST_MAG53</strain>
    </source>
</reference>
<proteinExistence type="predicted"/>
<dbReference type="EMBL" id="CADCVR010000001">
    <property type="protein sequence ID" value="CAA9471772.1"/>
    <property type="molecule type" value="Genomic_DNA"/>
</dbReference>
<accession>A0A6J4REQ9</accession>
<name>A0A6J4REQ9_9ACTN</name>
<gene>
    <name evidence="1" type="ORF">AVDCRST_MAG53-1365</name>
</gene>
<dbReference type="AlphaFoldDB" id="A0A6J4REQ9"/>
<sequence length="37" mass="3917">MRLRPTRRCLPGRLPGTAVSVAGPQPMSGGLPVTSIW</sequence>
<organism evidence="1">
    <name type="scientific">uncultured Solirubrobacteraceae bacterium</name>
    <dbReference type="NCBI Taxonomy" id="1162706"/>
    <lineage>
        <taxon>Bacteria</taxon>
        <taxon>Bacillati</taxon>
        <taxon>Actinomycetota</taxon>
        <taxon>Thermoleophilia</taxon>
        <taxon>Solirubrobacterales</taxon>
        <taxon>Solirubrobacteraceae</taxon>
        <taxon>environmental samples</taxon>
    </lineage>
</organism>
<evidence type="ECO:0000313" key="1">
    <source>
        <dbReference type="EMBL" id="CAA9471772.1"/>
    </source>
</evidence>